<organism evidence="1 2">
    <name type="scientific">Dactylosporangium darangshiense</name>
    <dbReference type="NCBI Taxonomy" id="579108"/>
    <lineage>
        <taxon>Bacteria</taxon>
        <taxon>Bacillati</taxon>
        <taxon>Actinomycetota</taxon>
        <taxon>Actinomycetes</taxon>
        <taxon>Micromonosporales</taxon>
        <taxon>Micromonosporaceae</taxon>
        <taxon>Dactylosporangium</taxon>
    </lineage>
</organism>
<keyword evidence="2" id="KW-1185">Reference proteome</keyword>
<dbReference type="RefSeq" id="WP_345130113.1">
    <property type="nucleotide sequence ID" value="NZ_BAABAT010000015.1"/>
</dbReference>
<evidence type="ECO:0000313" key="2">
    <source>
        <dbReference type="Proteomes" id="UP001500620"/>
    </source>
</evidence>
<sequence>MTAPVAAYVAGRPVLVAEVEARLAALRSGPYAARLPHPATAEGRNLRRWLVQVLTTEAVLDHEARSRGLTAQGGTPPPATLGAALRMGGVTAAVLAVHPLAAAVRAEVTAAVTVPEAEARSYWEHNRDRYPGPFAPAEVAPVLLEAARERAFGRWLDERCAALVRLEPGFEHPGNPVQPDYAHHH</sequence>
<dbReference type="InterPro" id="IPR055582">
    <property type="entry name" value="DUF7158"/>
</dbReference>
<comment type="caution">
    <text evidence="1">The sequence shown here is derived from an EMBL/GenBank/DDBJ whole genome shotgun (WGS) entry which is preliminary data.</text>
</comment>
<dbReference type="Proteomes" id="UP001500620">
    <property type="component" value="Unassembled WGS sequence"/>
</dbReference>
<dbReference type="Pfam" id="PF23716">
    <property type="entry name" value="DUF7158"/>
    <property type="match status" value="1"/>
</dbReference>
<protein>
    <submittedName>
        <fullName evidence="1">Malonyl CoA-ACP transacylase</fullName>
    </submittedName>
</protein>
<dbReference type="InterPro" id="IPR027304">
    <property type="entry name" value="Trigger_fact/SurA_dom_sf"/>
</dbReference>
<evidence type="ECO:0000313" key="1">
    <source>
        <dbReference type="EMBL" id="GAA4253073.1"/>
    </source>
</evidence>
<accession>A0ABP8DDJ4</accession>
<dbReference type="SUPFAM" id="SSF109998">
    <property type="entry name" value="Triger factor/SurA peptide-binding domain-like"/>
    <property type="match status" value="1"/>
</dbReference>
<reference evidence="2" key="1">
    <citation type="journal article" date="2019" name="Int. J. Syst. Evol. Microbiol.">
        <title>The Global Catalogue of Microorganisms (GCM) 10K type strain sequencing project: providing services to taxonomists for standard genome sequencing and annotation.</title>
        <authorList>
            <consortium name="The Broad Institute Genomics Platform"/>
            <consortium name="The Broad Institute Genome Sequencing Center for Infectious Disease"/>
            <person name="Wu L."/>
            <person name="Ma J."/>
        </authorList>
    </citation>
    <scope>NUCLEOTIDE SEQUENCE [LARGE SCALE GENOMIC DNA]</scope>
    <source>
        <strain evidence="2">JCM 17441</strain>
    </source>
</reference>
<name>A0ABP8DDJ4_9ACTN</name>
<dbReference type="EMBL" id="BAABAT010000015">
    <property type="protein sequence ID" value="GAA4253073.1"/>
    <property type="molecule type" value="Genomic_DNA"/>
</dbReference>
<proteinExistence type="predicted"/>
<gene>
    <name evidence="1" type="ORF">GCM10022255_052370</name>
</gene>